<keyword evidence="1" id="KW-0902">Two-component regulatory system</keyword>
<dbReference type="PROSITE" id="PS50894">
    <property type="entry name" value="HPT"/>
    <property type="match status" value="1"/>
</dbReference>
<evidence type="ECO:0000256" key="2">
    <source>
        <dbReference type="PROSITE-ProRule" id="PRU00110"/>
    </source>
</evidence>
<dbReference type="RefSeq" id="WP_175178748.1">
    <property type="nucleotide sequence ID" value="NZ_CADIKP010000002.1"/>
</dbReference>
<dbReference type="Proteomes" id="UP001446337">
    <property type="component" value="Chromosome"/>
</dbReference>
<dbReference type="EMBL" id="CP154792">
    <property type="protein sequence ID" value="XAN19583.1"/>
    <property type="molecule type" value="Genomic_DNA"/>
</dbReference>
<proteinExistence type="predicted"/>
<protein>
    <submittedName>
        <fullName evidence="4">Hpt domain-containing protein</fullName>
    </submittedName>
</protein>
<sequence>MNRALILGKRHARMAELAALLDGLGLRAQLHAADLGAGPEARPRVLLADEDADGLQEGKLPAGVSDIPIRIAISGSGAPVPGMQAVVMPPATEASLARALLDTGYYLPADAECAAIAATLHDLVEGDSAIVGELIDSLIATGEADIAAYRARCAEGNWLAAGALAHRIKGTARMAGCASLTRLSERIEAASRAEAGKLLPDLNAIFAPGVDRLCAALRELRRAPPSFGNFAR</sequence>
<feature type="modified residue" description="Phosphohistidine" evidence="2">
    <location>
        <position position="166"/>
    </location>
</feature>
<organism evidence="4 5">
    <name type="scientific">Achromobacter denitrificans</name>
    <name type="common">Alcaligenes denitrificans</name>
    <dbReference type="NCBI Taxonomy" id="32002"/>
    <lineage>
        <taxon>Bacteria</taxon>
        <taxon>Pseudomonadati</taxon>
        <taxon>Pseudomonadota</taxon>
        <taxon>Betaproteobacteria</taxon>
        <taxon>Burkholderiales</taxon>
        <taxon>Alcaligenaceae</taxon>
        <taxon>Achromobacter</taxon>
    </lineage>
</organism>
<evidence type="ECO:0000313" key="4">
    <source>
        <dbReference type="EMBL" id="XAN19583.1"/>
    </source>
</evidence>
<dbReference type="InterPro" id="IPR008207">
    <property type="entry name" value="Sig_transdc_His_kin_Hpt_dom"/>
</dbReference>
<dbReference type="SUPFAM" id="SSF47226">
    <property type="entry name" value="Histidine-containing phosphotransfer domain, HPT domain"/>
    <property type="match status" value="1"/>
</dbReference>
<evidence type="ECO:0000313" key="5">
    <source>
        <dbReference type="Proteomes" id="UP001446337"/>
    </source>
</evidence>
<gene>
    <name evidence="4" type="ORF">AAIK43_16440</name>
</gene>
<evidence type="ECO:0000259" key="3">
    <source>
        <dbReference type="PROSITE" id="PS50894"/>
    </source>
</evidence>
<dbReference type="Gene3D" id="1.20.120.160">
    <property type="entry name" value="HPT domain"/>
    <property type="match status" value="1"/>
</dbReference>
<keyword evidence="2" id="KW-0597">Phosphoprotein</keyword>
<dbReference type="InterPro" id="IPR036641">
    <property type="entry name" value="HPT_dom_sf"/>
</dbReference>
<reference evidence="4 5" key="1">
    <citation type="submission" date="2024-05" db="EMBL/GenBank/DDBJ databases">
        <title>Achromobacter denitrificans. BP1, complete genome.</title>
        <authorList>
            <person name="Zhang B."/>
        </authorList>
    </citation>
    <scope>NUCLEOTIDE SEQUENCE [LARGE SCALE GENOMIC DNA]</scope>
    <source>
        <strain evidence="4 5">BP1</strain>
    </source>
</reference>
<evidence type="ECO:0000256" key="1">
    <source>
        <dbReference type="ARBA" id="ARBA00023012"/>
    </source>
</evidence>
<keyword evidence="5" id="KW-1185">Reference proteome</keyword>
<name>A0ABZ3GFF3_ACHDE</name>
<feature type="domain" description="HPt" evidence="3">
    <location>
        <begin position="127"/>
        <end position="220"/>
    </location>
</feature>
<dbReference type="Pfam" id="PF01627">
    <property type="entry name" value="Hpt"/>
    <property type="match status" value="1"/>
</dbReference>
<accession>A0ABZ3GFF3</accession>